<dbReference type="Pfam" id="PF18199">
    <property type="entry name" value="Dynein_C"/>
    <property type="match status" value="1"/>
</dbReference>
<gene>
    <name evidence="4" type="primary">LOC111816871</name>
</gene>
<evidence type="ECO:0000313" key="4">
    <source>
        <dbReference type="RefSeq" id="XP_023571491.1"/>
    </source>
</evidence>
<organism evidence="3 4">
    <name type="scientific">Octodon degus</name>
    <name type="common">Degu</name>
    <name type="synonym">Sciurus degus</name>
    <dbReference type="NCBI Taxonomy" id="10160"/>
    <lineage>
        <taxon>Eukaryota</taxon>
        <taxon>Metazoa</taxon>
        <taxon>Chordata</taxon>
        <taxon>Craniata</taxon>
        <taxon>Vertebrata</taxon>
        <taxon>Euteleostomi</taxon>
        <taxon>Mammalia</taxon>
        <taxon>Eutheria</taxon>
        <taxon>Euarchontoglires</taxon>
        <taxon>Glires</taxon>
        <taxon>Rodentia</taxon>
        <taxon>Hystricomorpha</taxon>
        <taxon>Octodontidae</taxon>
        <taxon>Octodon</taxon>
    </lineage>
</organism>
<proteinExistence type="predicted"/>
<dbReference type="FunFam" id="3.10.490.20:FF:000001">
    <property type="entry name" value="dynein heavy chain 7, axonemal"/>
    <property type="match status" value="1"/>
</dbReference>
<dbReference type="InterPro" id="IPR004273">
    <property type="entry name" value="Dynein_heavy_D6_P-loop"/>
</dbReference>
<dbReference type="GO" id="GO:0007018">
    <property type="term" value="P:microtubule-based movement"/>
    <property type="evidence" value="ECO:0007669"/>
    <property type="project" value="InterPro"/>
</dbReference>
<dbReference type="InterPro" id="IPR027417">
    <property type="entry name" value="P-loop_NTPase"/>
</dbReference>
<dbReference type="AlphaFoldDB" id="A0A6P6EGS8"/>
<dbReference type="PANTHER" id="PTHR22878">
    <property type="entry name" value="DYNEIN HEAVY CHAIN 6, AXONEMAL-LIKE-RELATED"/>
    <property type="match status" value="1"/>
</dbReference>
<dbReference type="Proteomes" id="UP000515203">
    <property type="component" value="Unplaced"/>
</dbReference>
<evidence type="ECO:0000259" key="2">
    <source>
        <dbReference type="Pfam" id="PF18199"/>
    </source>
</evidence>
<dbReference type="Gene3D" id="3.10.490.20">
    <property type="match status" value="1"/>
</dbReference>
<dbReference type="GO" id="GO:0051959">
    <property type="term" value="F:dynein light intermediate chain binding"/>
    <property type="evidence" value="ECO:0007669"/>
    <property type="project" value="InterPro"/>
</dbReference>
<protein>
    <submittedName>
        <fullName evidence="4">Dynein heavy chain 12, axonemal-like</fullName>
    </submittedName>
</protein>
<dbReference type="GO" id="GO:0030286">
    <property type="term" value="C:dynein complex"/>
    <property type="evidence" value="ECO:0007669"/>
    <property type="project" value="InterPro"/>
</dbReference>
<dbReference type="PANTHER" id="PTHR22878:SF70">
    <property type="entry name" value="DYNEIN HEAVY CHAIN 2, AXONEMAL"/>
    <property type="match status" value="1"/>
</dbReference>
<name>A0A6P6EGS8_OCTDE</name>
<evidence type="ECO:0000259" key="1">
    <source>
        <dbReference type="Pfam" id="PF03028"/>
    </source>
</evidence>
<evidence type="ECO:0000313" key="3">
    <source>
        <dbReference type="Proteomes" id="UP000515203"/>
    </source>
</evidence>
<dbReference type="GeneID" id="111816871"/>
<dbReference type="RefSeq" id="XP_023571491.1">
    <property type="nucleotide sequence ID" value="XM_023715723.1"/>
</dbReference>
<dbReference type="InterPro" id="IPR041228">
    <property type="entry name" value="Dynein_C"/>
</dbReference>
<dbReference type="Gene3D" id="1.20.1270.280">
    <property type="match status" value="1"/>
</dbReference>
<sequence length="609" mass="69329">MSNEITKKQQIAEKTELKIAESREGYRPIAKHSSVLFFSIADLANIDPMYQYSLIWFVNLYINSIHDRKHFCDSILEWREIYDSKDPHNAKFPAPMNKKLNELQKIIILRCLRPDKITPAITNYVTDKLGKKFVEPPPFDLAKSYLDSNCTIPLIFVLSPGADPMASLLKFANDKSMTGNKFQAISLGQGQGPIATKMIKAAVEEGTWVCLQNCHLAVSWMPMLEKICEDFSPEICNSSFRLWLTSYPSPKFPVTILQNGVKMTNEPPTGLRLNLLQSYLTDPVSDAQFFNGCPGKEQAWEKLLFGVCFFHALVQERKKFGPLGWNIPYGFNESDLRISIRQLQLPEDFDIEIALLKYPVRYEESMNTVLVQEMERFNNLIVTIRSTLQDLEKAIKGVVVMDSALEALSSSLLIGKVPELWAMRSYPSLKPLGSYITDFLARLTFLQDWYDSGKPCVFWLSGFFFTQAFLTGAMQNYARKYTIPIDLLGYEFEVIPSDTSDIAPDDGVYIHGLYLDGARWDKASGLLAEQYHKLLFDLMPIIWIKPSQKSHITKSEAYVCPLYKTSERKGTLSTTGHSTNFVIAMLLKTDQPTQHWIKRGVALLCQLDD</sequence>
<dbReference type="InterPro" id="IPR043160">
    <property type="entry name" value="Dynein_C_barrel"/>
</dbReference>
<dbReference type="GO" id="GO:0045505">
    <property type="term" value="F:dynein intermediate chain binding"/>
    <property type="evidence" value="ECO:0007669"/>
    <property type="project" value="InterPro"/>
</dbReference>
<keyword evidence="3" id="KW-1185">Reference proteome</keyword>
<dbReference type="Gene3D" id="1.10.8.1220">
    <property type="match status" value="1"/>
</dbReference>
<dbReference type="FunFam" id="1.20.1270.280:FF:000001">
    <property type="entry name" value="dynein heavy chain 7, axonemal"/>
    <property type="match status" value="1"/>
</dbReference>
<dbReference type="FunFam" id="3.40.50.300:FF:000362">
    <property type="entry name" value="Dynein, axonemal, heavy chain 6"/>
    <property type="match status" value="1"/>
</dbReference>
<feature type="domain" description="Dynein heavy chain C-terminal" evidence="2">
    <location>
        <begin position="344"/>
        <end position="605"/>
    </location>
</feature>
<dbReference type="Pfam" id="PF03028">
    <property type="entry name" value="Dynein_heavy"/>
    <property type="match status" value="1"/>
</dbReference>
<dbReference type="InterPro" id="IPR026983">
    <property type="entry name" value="DHC"/>
</dbReference>
<reference evidence="4" key="1">
    <citation type="submission" date="2025-08" db="UniProtKB">
        <authorList>
            <consortium name="RefSeq"/>
        </authorList>
    </citation>
    <scope>IDENTIFICATION</scope>
</reference>
<dbReference type="OrthoDB" id="5593012at2759"/>
<dbReference type="InParanoid" id="A0A6P6EGS8"/>
<dbReference type="Gene3D" id="3.40.50.300">
    <property type="entry name" value="P-loop containing nucleotide triphosphate hydrolases"/>
    <property type="match status" value="1"/>
</dbReference>
<dbReference type="GO" id="GO:0008569">
    <property type="term" value="F:minus-end-directed microtubule motor activity"/>
    <property type="evidence" value="ECO:0007669"/>
    <property type="project" value="InterPro"/>
</dbReference>
<accession>A0A6P6EGS8</accession>
<feature type="domain" description="Dynein heavy chain region D6 P-loop" evidence="1">
    <location>
        <begin position="149"/>
        <end position="264"/>
    </location>
</feature>